<name>A0A6A4TCG8_SCOMX</name>
<evidence type="ECO:0000313" key="3">
    <source>
        <dbReference type="Proteomes" id="UP000438429"/>
    </source>
</evidence>
<organism evidence="2 3">
    <name type="scientific">Scophthalmus maximus</name>
    <name type="common">Turbot</name>
    <name type="synonym">Psetta maxima</name>
    <dbReference type="NCBI Taxonomy" id="52904"/>
    <lineage>
        <taxon>Eukaryota</taxon>
        <taxon>Metazoa</taxon>
        <taxon>Chordata</taxon>
        <taxon>Craniata</taxon>
        <taxon>Vertebrata</taxon>
        <taxon>Euteleostomi</taxon>
        <taxon>Actinopterygii</taxon>
        <taxon>Neopterygii</taxon>
        <taxon>Teleostei</taxon>
        <taxon>Neoteleostei</taxon>
        <taxon>Acanthomorphata</taxon>
        <taxon>Carangaria</taxon>
        <taxon>Pleuronectiformes</taxon>
        <taxon>Pleuronectoidei</taxon>
        <taxon>Scophthalmidae</taxon>
        <taxon>Scophthalmus</taxon>
    </lineage>
</organism>
<feature type="compositionally biased region" description="Basic and acidic residues" evidence="1">
    <location>
        <begin position="57"/>
        <end position="71"/>
    </location>
</feature>
<accession>A0A6A4TCG8</accession>
<gene>
    <name evidence="2" type="ORF">F2P81_005040</name>
</gene>
<dbReference type="EMBL" id="VEVO01000004">
    <property type="protein sequence ID" value="KAF0043703.1"/>
    <property type="molecule type" value="Genomic_DNA"/>
</dbReference>
<dbReference type="AlphaFoldDB" id="A0A6A4TCG8"/>
<sequence length="94" mass="10526">MFNKSERIVGSYCLRFDGFASKLGQQTPGLQSMWSGMRREVIRGKWRDQSIHSAKLQGHELSSKLSSRREEAVDDQNVPGYQHVDTLATGLGGD</sequence>
<proteinExistence type="predicted"/>
<dbReference type="Proteomes" id="UP000438429">
    <property type="component" value="Unassembled WGS sequence"/>
</dbReference>
<feature type="region of interest" description="Disordered" evidence="1">
    <location>
        <begin position="57"/>
        <end position="94"/>
    </location>
</feature>
<comment type="caution">
    <text evidence="2">The sequence shown here is derived from an EMBL/GenBank/DDBJ whole genome shotgun (WGS) entry which is preliminary data.</text>
</comment>
<protein>
    <submittedName>
        <fullName evidence="2">Uncharacterized protein</fullName>
    </submittedName>
</protein>
<reference evidence="2 3" key="1">
    <citation type="submission" date="2019-06" db="EMBL/GenBank/DDBJ databases">
        <title>Draft genomes of female and male turbot (Scophthalmus maximus).</title>
        <authorList>
            <person name="Xu H."/>
            <person name="Xu X.-W."/>
            <person name="Shao C."/>
            <person name="Chen S."/>
        </authorList>
    </citation>
    <scope>NUCLEOTIDE SEQUENCE [LARGE SCALE GENOMIC DNA]</scope>
    <source>
        <strain evidence="2">Ysfricsl-2016a</strain>
        <tissue evidence="2">Blood</tissue>
    </source>
</reference>
<evidence type="ECO:0000313" key="2">
    <source>
        <dbReference type="EMBL" id="KAF0043703.1"/>
    </source>
</evidence>
<evidence type="ECO:0000256" key="1">
    <source>
        <dbReference type="SAM" id="MobiDB-lite"/>
    </source>
</evidence>